<evidence type="ECO:0000313" key="3">
    <source>
        <dbReference type="Proteomes" id="UP000199236"/>
    </source>
</evidence>
<dbReference type="Proteomes" id="UP000199236">
    <property type="component" value="Unassembled WGS sequence"/>
</dbReference>
<proteinExistence type="predicted"/>
<sequence>MSGILGGGDNGAVDLQRKIAAQNQRKQLAALAKAAAETDQATAKAKGGGRRAGGNKLLTYIGSSSGQSTLG</sequence>
<protein>
    <submittedName>
        <fullName evidence="2">Uncharacterized protein</fullName>
    </submittedName>
</protein>
<accession>A0A1I5MTU6</accession>
<dbReference type="RefSeq" id="WP_090075613.1">
    <property type="nucleotide sequence ID" value="NZ_FOVR01000023.1"/>
</dbReference>
<gene>
    <name evidence="2" type="ORF">SAMN04488056_12328</name>
</gene>
<evidence type="ECO:0000256" key="1">
    <source>
        <dbReference type="SAM" id="MobiDB-lite"/>
    </source>
</evidence>
<feature type="region of interest" description="Disordered" evidence="1">
    <location>
        <begin position="41"/>
        <end position="71"/>
    </location>
</feature>
<evidence type="ECO:0000313" key="2">
    <source>
        <dbReference type="EMBL" id="SFP12992.1"/>
    </source>
</evidence>
<reference evidence="2 3" key="1">
    <citation type="submission" date="2016-10" db="EMBL/GenBank/DDBJ databases">
        <authorList>
            <person name="de Groot N.N."/>
        </authorList>
    </citation>
    <scope>NUCLEOTIDE SEQUENCE [LARGE SCALE GENOMIC DNA]</scope>
    <source>
        <strain evidence="2 3">CGMCC 1.9157</strain>
    </source>
</reference>
<organism evidence="2 3">
    <name type="scientific">Cohaesibacter marisflavi</name>
    <dbReference type="NCBI Taxonomy" id="655353"/>
    <lineage>
        <taxon>Bacteria</taxon>
        <taxon>Pseudomonadati</taxon>
        <taxon>Pseudomonadota</taxon>
        <taxon>Alphaproteobacteria</taxon>
        <taxon>Hyphomicrobiales</taxon>
        <taxon>Cohaesibacteraceae</taxon>
    </lineage>
</organism>
<dbReference type="AlphaFoldDB" id="A0A1I5MTU6"/>
<feature type="compositionally biased region" description="Polar residues" evidence="1">
    <location>
        <begin position="61"/>
        <end position="71"/>
    </location>
</feature>
<dbReference type="EMBL" id="FOVR01000023">
    <property type="protein sequence ID" value="SFP12992.1"/>
    <property type="molecule type" value="Genomic_DNA"/>
</dbReference>
<name>A0A1I5MTU6_9HYPH</name>
<keyword evidence="3" id="KW-1185">Reference proteome</keyword>